<dbReference type="AlphaFoldDB" id="A0A1H7PKH8"/>
<dbReference type="GO" id="GO:0003700">
    <property type="term" value="F:DNA-binding transcription factor activity"/>
    <property type="evidence" value="ECO:0007669"/>
    <property type="project" value="InterPro"/>
</dbReference>
<keyword evidence="1" id="KW-0805">Transcription regulation</keyword>
<dbReference type="PANTHER" id="PTHR43280">
    <property type="entry name" value="ARAC-FAMILY TRANSCRIPTIONAL REGULATOR"/>
    <property type="match status" value="1"/>
</dbReference>
<accession>A0A1H7PKH8</accession>
<dbReference type="SMART" id="SM00342">
    <property type="entry name" value="HTH_ARAC"/>
    <property type="match status" value="1"/>
</dbReference>
<sequence>MIEQTRYLSTDIKLSCIEEKTFRAEVQLEHHSLVWIISGETKIVLADSTYIFKAGDIFLFPRNQLATNINYAKNGLPHKAIAMHFTIKRLQDFYAKNKPAPGQQYPHKIRIFDKHPLLENCLASMLPYFDLKVPVPENLITIKIEEAVNILRLIDRNIDSLLANFDKPGKIDLAGFMEQNYMFNMTMDKFSYLSGRSLTTFKRDFKHLYHTTPQKWLTQKRLELAHYQLSEKNRKPSEVYVEVGFENLSHFTYIFKKHFGYTPTELTAQKKRGL</sequence>
<keyword evidence="3" id="KW-0804">Transcription</keyword>
<feature type="domain" description="HTH araC/xylS-type" evidence="4">
    <location>
        <begin position="171"/>
        <end position="269"/>
    </location>
</feature>
<evidence type="ECO:0000256" key="2">
    <source>
        <dbReference type="ARBA" id="ARBA00023125"/>
    </source>
</evidence>
<dbReference type="Proteomes" id="UP000198984">
    <property type="component" value="Unassembled WGS sequence"/>
</dbReference>
<evidence type="ECO:0000313" key="5">
    <source>
        <dbReference type="EMBL" id="SEL35988.1"/>
    </source>
</evidence>
<dbReference type="SUPFAM" id="SSF51215">
    <property type="entry name" value="Regulatory protein AraC"/>
    <property type="match status" value="1"/>
</dbReference>
<dbReference type="EMBL" id="FOBB01000002">
    <property type="protein sequence ID" value="SEL35988.1"/>
    <property type="molecule type" value="Genomic_DNA"/>
</dbReference>
<organism evidence="5 6">
    <name type="scientific">Chitinophaga rupis</name>
    <dbReference type="NCBI Taxonomy" id="573321"/>
    <lineage>
        <taxon>Bacteria</taxon>
        <taxon>Pseudomonadati</taxon>
        <taxon>Bacteroidota</taxon>
        <taxon>Chitinophagia</taxon>
        <taxon>Chitinophagales</taxon>
        <taxon>Chitinophagaceae</taxon>
        <taxon>Chitinophaga</taxon>
    </lineage>
</organism>
<name>A0A1H7PKH8_9BACT</name>
<dbReference type="InterPro" id="IPR009057">
    <property type="entry name" value="Homeodomain-like_sf"/>
</dbReference>
<dbReference type="STRING" id="573321.SAMN04488505_102103"/>
<evidence type="ECO:0000259" key="4">
    <source>
        <dbReference type="PROSITE" id="PS01124"/>
    </source>
</evidence>
<keyword evidence="6" id="KW-1185">Reference proteome</keyword>
<dbReference type="OrthoDB" id="4480133at2"/>
<evidence type="ECO:0000256" key="3">
    <source>
        <dbReference type="ARBA" id="ARBA00023163"/>
    </source>
</evidence>
<dbReference type="SUPFAM" id="SSF46689">
    <property type="entry name" value="Homeodomain-like"/>
    <property type="match status" value="1"/>
</dbReference>
<evidence type="ECO:0000256" key="1">
    <source>
        <dbReference type="ARBA" id="ARBA00023015"/>
    </source>
</evidence>
<dbReference type="InterPro" id="IPR054015">
    <property type="entry name" value="ExsA-like_N"/>
</dbReference>
<evidence type="ECO:0000313" key="6">
    <source>
        <dbReference type="Proteomes" id="UP000198984"/>
    </source>
</evidence>
<reference evidence="5 6" key="1">
    <citation type="submission" date="2016-10" db="EMBL/GenBank/DDBJ databases">
        <authorList>
            <person name="de Groot N.N."/>
        </authorList>
    </citation>
    <scope>NUCLEOTIDE SEQUENCE [LARGE SCALE GENOMIC DNA]</scope>
    <source>
        <strain evidence="5 6">DSM 21039</strain>
    </source>
</reference>
<dbReference type="InterPro" id="IPR037923">
    <property type="entry name" value="HTH-like"/>
</dbReference>
<dbReference type="Gene3D" id="1.10.10.60">
    <property type="entry name" value="Homeodomain-like"/>
    <property type="match status" value="1"/>
</dbReference>
<dbReference type="PROSITE" id="PS01124">
    <property type="entry name" value="HTH_ARAC_FAMILY_2"/>
    <property type="match status" value="1"/>
</dbReference>
<dbReference type="PANTHER" id="PTHR43280:SF2">
    <property type="entry name" value="HTH-TYPE TRANSCRIPTIONAL REGULATOR EXSA"/>
    <property type="match status" value="1"/>
</dbReference>
<proteinExistence type="predicted"/>
<protein>
    <submittedName>
        <fullName evidence="5">Transcriptional regulator, AraC family</fullName>
    </submittedName>
</protein>
<dbReference type="Pfam" id="PF12833">
    <property type="entry name" value="HTH_18"/>
    <property type="match status" value="1"/>
</dbReference>
<keyword evidence="2" id="KW-0238">DNA-binding</keyword>
<dbReference type="Pfam" id="PF22200">
    <property type="entry name" value="ExsA_N"/>
    <property type="match status" value="1"/>
</dbReference>
<dbReference type="GO" id="GO:0043565">
    <property type="term" value="F:sequence-specific DNA binding"/>
    <property type="evidence" value="ECO:0007669"/>
    <property type="project" value="InterPro"/>
</dbReference>
<gene>
    <name evidence="5" type="ORF">SAMN04488505_102103</name>
</gene>
<dbReference type="InterPro" id="IPR018060">
    <property type="entry name" value="HTH_AraC"/>
</dbReference>
<dbReference type="RefSeq" id="WP_089908747.1">
    <property type="nucleotide sequence ID" value="NZ_FOBB01000002.1"/>
</dbReference>